<name>A0A1U6H2G9_9SPHN</name>
<sequence>MAEWLVEEGIGETRAVLVEAGQVLAARLEWPGSLAAGETADATLISRRSGAKRGTVRFASGEEALIDGLPANASEGASVRATITRAAIAETGRLKRAQARFTDRPARPAPSLAQRLREDGAPVRVVSRFPDDPWPEIISEALDGLIAFDGGSIVVSATPAMTLIDIDGAMAPRMLALAAIPAIATAIGQFDLAGSIGIDFPSLERKDERRDVDEALAAALDHWPHQRTAMNGFGFVQLVARLERPSILQRVRQEPCAASARLLLRRAEQVSEPGVLLLKAHPQVCNAIATAWQDELQRRTGRRIRIEPDSNLALAGGFAQAVAS</sequence>
<dbReference type="EMBL" id="FVZE01000001">
    <property type="protein sequence ID" value="SLJ89870.1"/>
    <property type="molecule type" value="Genomic_DNA"/>
</dbReference>
<dbReference type="AlphaFoldDB" id="A0A1U6H2G9"/>
<evidence type="ECO:0000313" key="2">
    <source>
        <dbReference type="Proteomes" id="UP000190989"/>
    </source>
</evidence>
<dbReference type="STRING" id="428990.SAMN06295987_1011088"/>
<dbReference type="Proteomes" id="UP000190989">
    <property type="component" value="Unassembled WGS sequence"/>
</dbReference>
<gene>
    <name evidence="1" type="ORF">SAMN06295987_1011088</name>
</gene>
<evidence type="ECO:0000313" key="1">
    <source>
        <dbReference type="EMBL" id="SLJ89870.1"/>
    </source>
</evidence>
<organism evidence="1 2">
    <name type="scientific">Novosphingobium mathurense</name>
    <dbReference type="NCBI Taxonomy" id="428990"/>
    <lineage>
        <taxon>Bacteria</taxon>
        <taxon>Pseudomonadati</taxon>
        <taxon>Pseudomonadota</taxon>
        <taxon>Alphaproteobacteria</taxon>
        <taxon>Sphingomonadales</taxon>
        <taxon>Sphingomonadaceae</taxon>
        <taxon>Novosphingobium</taxon>
    </lineage>
</organism>
<protein>
    <submittedName>
        <fullName evidence="1">Uncharacterized protein</fullName>
    </submittedName>
</protein>
<reference evidence="2" key="1">
    <citation type="submission" date="2017-02" db="EMBL/GenBank/DDBJ databases">
        <authorList>
            <person name="Varghese N."/>
            <person name="Submissions S."/>
        </authorList>
    </citation>
    <scope>NUCLEOTIDE SEQUENCE [LARGE SCALE GENOMIC DNA]</scope>
    <source>
        <strain evidence="2">SM117</strain>
    </source>
</reference>
<keyword evidence="2" id="KW-1185">Reference proteome</keyword>
<accession>A0A1U6H2G9</accession>
<dbReference type="RefSeq" id="WP_079729669.1">
    <property type="nucleotide sequence ID" value="NZ_FVZE01000001.1"/>
</dbReference>
<proteinExistence type="predicted"/>